<dbReference type="KEGG" id="cte:CT2111"/>
<evidence type="ECO:0008006" key="4">
    <source>
        <dbReference type="Google" id="ProtNLM"/>
    </source>
</evidence>
<evidence type="ECO:0000256" key="1">
    <source>
        <dbReference type="SAM" id="MobiDB-lite"/>
    </source>
</evidence>
<sequence>MVMSKEKALIEIRLAGLAQGTHEFDFTCKAADFADPALAGAGFSRDVSVNVSVEKLDGEMIVTLNTSATANLTCDLCLAPITSELKGSYRIYYGYEQAGEPQEERDEEYRLIDRNTLALDLTEDVRETLLLSVPMKVTCKDNPDCRVFHQEKLSEPGEDHLPDSDWQESLEKLKNKYR</sequence>
<dbReference type="DNASU" id="1007450"/>
<protein>
    <recommendedName>
        <fullName evidence="4">DUF177 domain-containing protein</fullName>
    </recommendedName>
</protein>
<dbReference type="HOGENOM" id="CLU_1502109_0_0_10"/>
<organism evidence="2 3">
    <name type="scientific">Chlorobaculum tepidum (strain ATCC 49652 / DSM 12025 / NBRC 103806 / TLS)</name>
    <name type="common">Chlorobium tepidum</name>
    <dbReference type="NCBI Taxonomy" id="194439"/>
    <lineage>
        <taxon>Bacteria</taxon>
        <taxon>Pseudomonadati</taxon>
        <taxon>Chlorobiota</taxon>
        <taxon>Chlorobiia</taxon>
        <taxon>Chlorobiales</taxon>
        <taxon>Chlorobiaceae</taxon>
        <taxon>Chlorobaculum</taxon>
    </lineage>
</organism>
<proteinExistence type="predicted"/>
<dbReference type="PATRIC" id="fig|194439.7.peg.1912"/>
<dbReference type="Pfam" id="PF02620">
    <property type="entry name" value="YceD"/>
    <property type="match status" value="1"/>
</dbReference>
<dbReference type="eggNOG" id="COG1399">
    <property type="taxonomic scope" value="Bacteria"/>
</dbReference>
<dbReference type="InterPro" id="IPR003772">
    <property type="entry name" value="YceD"/>
</dbReference>
<name>Q8KAP5_CHLTE</name>
<dbReference type="Proteomes" id="UP000001007">
    <property type="component" value="Chromosome"/>
</dbReference>
<dbReference type="OrthoDB" id="597820at2"/>
<reference evidence="2 3" key="1">
    <citation type="journal article" date="2002" name="Proc. Natl. Acad. Sci. U.S.A.">
        <title>The complete genome sequence of Chlorobium tepidum TLS, a photosynthetic, anaerobic, green-sulfur bacterium.</title>
        <authorList>
            <person name="Eisen J.A."/>
            <person name="Nelson K.E."/>
            <person name="Paulsen I.T."/>
            <person name="Heidelberg J.F."/>
            <person name="Wu M."/>
            <person name="Dodson R.J."/>
            <person name="Deboy R."/>
            <person name="Gwinn M.L."/>
            <person name="Nelson W.C."/>
            <person name="Haft D.H."/>
            <person name="Hickey E.K."/>
            <person name="Peterson J.D."/>
            <person name="Durkin A.S."/>
            <person name="Kolonay J.L."/>
            <person name="Yang F."/>
            <person name="Holt I."/>
            <person name="Umayam L.A."/>
            <person name="Mason T."/>
            <person name="Brenner M."/>
            <person name="Shea T.P."/>
            <person name="Parksey D."/>
            <person name="Nierman W.C."/>
            <person name="Feldblyum T.V."/>
            <person name="Hansen C.L."/>
            <person name="Craven M.B."/>
            <person name="Radune D."/>
            <person name="Vamathevan J."/>
            <person name="Khouri H."/>
            <person name="White O."/>
            <person name="Gruber T.M."/>
            <person name="Ketchum K.A."/>
            <person name="Venter J.C."/>
            <person name="Tettelin H."/>
            <person name="Bryant D.A."/>
            <person name="Fraser C.M."/>
        </authorList>
    </citation>
    <scope>NUCLEOTIDE SEQUENCE [LARGE SCALE GENOMIC DNA]</scope>
    <source>
        <strain evidence="3">ATCC 49652 / DSM 12025 / NBRC 103806 / TLS</strain>
    </source>
</reference>
<accession>Q8KAP5</accession>
<keyword evidence="3" id="KW-1185">Reference proteome</keyword>
<dbReference type="EnsemblBacteria" id="AAM73327">
    <property type="protein sequence ID" value="AAM73327"/>
    <property type="gene ID" value="CT2111"/>
</dbReference>
<evidence type="ECO:0000313" key="2">
    <source>
        <dbReference type="EMBL" id="AAM73327.1"/>
    </source>
</evidence>
<dbReference type="EMBL" id="AE006470">
    <property type="protein sequence ID" value="AAM73327.1"/>
    <property type="molecule type" value="Genomic_DNA"/>
</dbReference>
<gene>
    <name evidence="2" type="ordered locus">CT2111</name>
</gene>
<feature type="region of interest" description="Disordered" evidence="1">
    <location>
        <begin position="151"/>
        <end position="178"/>
    </location>
</feature>
<dbReference type="STRING" id="194439.CT2111"/>
<dbReference type="AlphaFoldDB" id="Q8KAP5"/>
<evidence type="ECO:0000313" key="3">
    <source>
        <dbReference type="Proteomes" id="UP000001007"/>
    </source>
</evidence>